<comment type="pathway">
    <text evidence="4 15">Glycolipid biosynthesis; lipid IV(A) biosynthesis; lipid IV(A) from (3R)-3-hydroxytetradecanoyl-[acyl-carrier-protein] and UDP-N-acetyl-alpha-D-glucosamine: step 2/6.</text>
</comment>
<evidence type="ECO:0000256" key="15">
    <source>
        <dbReference type="HAMAP-Rule" id="MF_00388"/>
    </source>
</evidence>
<comment type="cofactor">
    <cofactor evidence="1 15">
        <name>Zn(2+)</name>
        <dbReference type="ChEBI" id="CHEBI:29105"/>
    </cofactor>
</comment>
<comment type="similarity">
    <text evidence="15">Belongs to the LpxC family.</text>
</comment>
<dbReference type="Proteomes" id="UP000228886">
    <property type="component" value="Unassembled WGS sequence"/>
</dbReference>
<dbReference type="GO" id="GO:0019171">
    <property type="term" value="F:(3R)-hydroxyacyl-[acyl-carrier-protein] dehydratase activity"/>
    <property type="evidence" value="ECO:0007669"/>
    <property type="project" value="UniProtKB-EC"/>
</dbReference>
<feature type="binding site" evidence="15">
    <location>
        <position position="81"/>
    </location>
    <ligand>
        <name>Zn(2+)</name>
        <dbReference type="ChEBI" id="CHEBI:29105"/>
    </ligand>
</feature>
<dbReference type="EMBL" id="PETL01000225">
    <property type="protein sequence ID" value="PIV63945.1"/>
    <property type="molecule type" value="Genomic_DNA"/>
</dbReference>
<dbReference type="HAMAP" id="MF_00388">
    <property type="entry name" value="LpxC"/>
    <property type="match status" value="1"/>
</dbReference>
<evidence type="ECO:0000256" key="12">
    <source>
        <dbReference type="ARBA" id="ARBA00023239"/>
    </source>
</evidence>
<dbReference type="InterPro" id="IPR013114">
    <property type="entry name" value="FabA_FabZ"/>
</dbReference>
<dbReference type="GO" id="GO:0005737">
    <property type="term" value="C:cytoplasm"/>
    <property type="evidence" value="ECO:0007669"/>
    <property type="project" value="UniProtKB-SubCell"/>
</dbReference>
<dbReference type="EC" id="4.2.1.59" evidence="16"/>
<comment type="caution">
    <text evidence="17">The sequence shown here is derived from an EMBL/GenBank/DDBJ whole genome shotgun (WGS) entry which is preliminary data.</text>
</comment>
<keyword evidence="5 16" id="KW-0963">Cytoplasm</keyword>
<dbReference type="PANTHER" id="PTHR33694">
    <property type="entry name" value="UDP-3-O-ACYL-N-ACETYLGLUCOSAMINE DEACETYLASE 1, MITOCHONDRIAL-RELATED"/>
    <property type="match status" value="1"/>
</dbReference>
<feature type="binding site" evidence="15">
    <location>
        <position position="237"/>
    </location>
    <ligand>
        <name>Zn(2+)</name>
        <dbReference type="ChEBI" id="CHEBI:29105"/>
    </ligand>
</feature>
<evidence type="ECO:0000256" key="7">
    <source>
        <dbReference type="ARBA" id="ARBA00022556"/>
    </source>
</evidence>
<name>A0A2M7E8B4_9BACT</name>
<evidence type="ECO:0000256" key="13">
    <source>
        <dbReference type="ARBA" id="ARBA00024535"/>
    </source>
</evidence>
<dbReference type="GO" id="GO:0006633">
    <property type="term" value="P:fatty acid biosynthetic process"/>
    <property type="evidence" value="ECO:0007669"/>
    <property type="project" value="UniProtKB-UniRule"/>
</dbReference>
<evidence type="ECO:0000313" key="17">
    <source>
        <dbReference type="EMBL" id="PIV63945.1"/>
    </source>
</evidence>
<dbReference type="InterPro" id="IPR015870">
    <property type="entry name" value="UDP-acyl_N-AcGlcN_deAcase_N"/>
</dbReference>
<reference evidence="18" key="1">
    <citation type="submission" date="2017-09" db="EMBL/GenBank/DDBJ databases">
        <title>Depth-based differentiation of microbial function through sediment-hosted aquifers and enrichment of novel symbionts in the deep terrestrial subsurface.</title>
        <authorList>
            <person name="Probst A.J."/>
            <person name="Ladd B."/>
            <person name="Jarett J.K."/>
            <person name="Geller-Mcgrath D.E."/>
            <person name="Sieber C.M.K."/>
            <person name="Emerson J.B."/>
            <person name="Anantharaman K."/>
            <person name="Thomas B.C."/>
            <person name="Malmstrom R."/>
            <person name="Stieglmeier M."/>
            <person name="Klingl A."/>
            <person name="Woyke T."/>
            <person name="Ryan C.M."/>
            <person name="Banfield J.F."/>
        </authorList>
    </citation>
    <scope>NUCLEOTIDE SEQUENCE [LARGE SCALE GENOMIC DNA]</scope>
</reference>
<dbReference type="Gene3D" id="3.30.230.20">
    <property type="entry name" value="lpxc deacetylase, domain 1"/>
    <property type="match status" value="1"/>
</dbReference>
<dbReference type="SUPFAM" id="SSF54211">
    <property type="entry name" value="Ribosomal protein S5 domain 2-like"/>
    <property type="match status" value="2"/>
</dbReference>
<dbReference type="NCBIfam" id="NF009667">
    <property type="entry name" value="PRK13188.1"/>
    <property type="match status" value="1"/>
</dbReference>
<keyword evidence="6 15" id="KW-0444">Lipid biosynthesis</keyword>
<evidence type="ECO:0000256" key="6">
    <source>
        <dbReference type="ARBA" id="ARBA00022516"/>
    </source>
</evidence>
<evidence type="ECO:0000256" key="14">
    <source>
        <dbReference type="ARBA" id="ARBA00025049"/>
    </source>
</evidence>
<protein>
    <recommendedName>
        <fullName evidence="15 16">Multifunctional fusion protein</fullName>
    </recommendedName>
    <domain>
        <recommendedName>
            <fullName evidence="16">3-hydroxyacyl-[acyl-carrier-protein] dehydratase FabZ</fullName>
            <ecNumber evidence="16">4.2.1.59</ecNumber>
        </recommendedName>
        <alternativeName>
            <fullName evidence="16">(3R)-hydroxymyristoyl-[acyl-carrier-protein] dehydratase</fullName>
        </alternativeName>
        <alternativeName>
            <fullName evidence="16">Beta-hydroxyacyl-ACP dehydratase</fullName>
            <shortName evidence="16">(3R)-hydroxymyristoyl-ACP dehydrase</shortName>
        </alternativeName>
    </domain>
    <domain>
        <recommendedName>
            <fullName evidence="15">UDP-3-O-acyl-N-acetylglucosamine deacetylase</fullName>
            <shortName evidence="15">UDP-3-O-acyl-GlcNAc deacetylase</shortName>
            <ecNumber evidence="15">3.5.1.108</ecNumber>
        </recommendedName>
        <alternativeName>
            <fullName evidence="15">UDP-3-O-[R-3-hydroxymyristoyl]-N-acetylglucosamine deacetylase</fullName>
        </alternativeName>
    </domain>
</protein>
<comment type="subcellular location">
    <subcellularLocation>
        <location evidence="3 16">Cytoplasm</location>
    </subcellularLocation>
</comment>
<dbReference type="SUPFAM" id="SSF54637">
    <property type="entry name" value="Thioesterase/thiol ester dehydrase-isomerase"/>
    <property type="match status" value="1"/>
</dbReference>
<evidence type="ECO:0000256" key="1">
    <source>
        <dbReference type="ARBA" id="ARBA00001947"/>
    </source>
</evidence>
<dbReference type="NCBIfam" id="TIGR01750">
    <property type="entry name" value="fabZ"/>
    <property type="match status" value="1"/>
</dbReference>
<evidence type="ECO:0000256" key="8">
    <source>
        <dbReference type="ARBA" id="ARBA00022723"/>
    </source>
</evidence>
<dbReference type="Pfam" id="PF03331">
    <property type="entry name" value="LpxC"/>
    <property type="match status" value="1"/>
</dbReference>
<evidence type="ECO:0000256" key="11">
    <source>
        <dbReference type="ARBA" id="ARBA00023098"/>
    </source>
</evidence>
<dbReference type="NCBIfam" id="TIGR00325">
    <property type="entry name" value="lpxC"/>
    <property type="match status" value="1"/>
</dbReference>
<dbReference type="GO" id="GO:0103117">
    <property type="term" value="F:UDP-3-O-acyl-N-acetylglucosamine deacetylase activity"/>
    <property type="evidence" value="ECO:0007669"/>
    <property type="project" value="UniProtKB-UniRule"/>
</dbReference>
<dbReference type="EC" id="3.5.1.108" evidence="15"/>
<dbReference type="GO" id="GO:0009245">
    <property type="term" value="P:lipid A biosynthetic process"/>
    <property type="evidence" value="ECO:0007669"/>
    <property type="project" value="UniProtKB-UniRule"/>
</dbReference>
<evidence type="ECO:0000256" key="2">
    <source>
        <dbReference type="ARBA" id="ARBA00002923"/>
    </source>
</evidence>
<keyword evidence="8 15" id="KW-0479">Metal-binding</keyword>
<evidence type="ECO:0000256" key="9">
    <source>
        <dbReference type="ARBA" id="ARBA00022801"/>
    </source>
</evidence>
<comment type="catalytic activity">
    <reaction evidence="13 15">
        <text>a UDP-3-O-[(3R)-3-hydroxyacyl]-N-acetyl-alpha-D-glucosamine + H2O = a UDP-3-O-[(3R)-3-hydroxyacyl]-alpha-D-glucosamine + acetate</text>
        <dbReference type="Rhea" id="RHEA:67816"/>
        <dbReference type="ChEBI" id="CHEBI:15377"/>
        <dbReference type="ChEBI" id="CHEBI:30089"/>
        <dbReference type="ChEBI" id="CHEBI:137740"/>
        <dbReference type="ChEBI" id="CHEBI:173225"/>
        <dbReference type="EC" id="3.5.1.108"/>
    </reaction>
</comment>
<keyword evidence="10 15" id="KW-0862">Zinc</keyword>
<dbReference type="InterPro" id="IPR011334">
    <property type="entry name" value="UDP-acyl_GlcNac_deAcase_C"/>
</dbReference>
<feature type="active site" evidence="16">
    <location>
        <position position="345"/>
    </location>
</feature>
<keyword evidence="11 15" id="KW-0443">Lipid metabolism</keyword>
<evidence type="ECO:0000256" key="16">
    <source>
        <dbReference type="HAMAP-Rule" id="MF_00406"/>
    </source>
</evidence>
<dbReference type="InterPro" id="IPR020568">
    <property type="entry name" value="Ribosomal_Su5_D2-typ_SF"/>
</dbReference>
<dbReference type="AlphaFoldDB" id="A0A2M7E8B4"/>
<keyword evidence="7 15" id="KW-0441">Lipid A biosynthesis</keyword>
<dbReference type="CDD" id="cd01288">
    <property type="entry name" value="FabZ"/>
    <property type="match status" value="1"/>
</dbReference>
<keyword evidence="9 15" id="KW-0378">Hydrolase</keyword>
<dbReference type="Gene3D" id="3.30.1700.10">
    <property type="entry name" value="lpxc deacetylase, domain 2"/>
    <property type="match status" value="1"/>
</dbReference>
<evidence type="ECO:0000256" key="10">
    <source>
        <dbReference type="ARBA" id="ARBA00022833"/>
    </source>
</evidence>
<accession>A0A2M7E8B4</accession>
<feature type="active site" description="Proton donor" evidence="15">
    <location>
        <position position="264"/>
    </location>
</feature>
<dbReference type="HAMAP" id="MF_00406">
    <property type="entry name" value="FabZ"/>
    <property type="match status" value="1"/>
</dbReference>
<dbReference type="Gene3D" id="3.10.129.10">
    <property type="entry name" value="Hotdog Thioesterase"/>
    <property type="match status" value="1"/>
</dbReference>
<dbReference type="GO" id="GO:0016020">
    <property type="term" value="C:membrane"/>
    <property type="evidence" value="ECO:0007669"/>
    <property type="project" value="GOC"/>
</dbReference>
<comment type="function">
    <text evidence="14 16">Involved in unsaturated fatty acids biosynthesis. Catalyzes the dehydration of short chain beta-hydroxyacyl-ACPs and long chain saturated and unsaturated beta-hydroxyacyl-ACPs.</text>
</comment>
<comment type="similarity">
    <text evidence="16">Belongs to the thioester dehydratase family. FabZ subfamily.</text>
</comment>
<evidence type="ECO:0000256" key="4">
    <source>
        <dbReference type="ARBA" id="ARBA00005002"/>
    </source>
</evidence>
<dbReference type="PANTHER" id="PTHR33694:SF1">
    <property type="entry name" value="UDP-3-O-ACYL-N-ACETYLGLUCOSAMINE DEACETYLASE 1, MITOCHONDRIAL-RELATED"/>
    <property type="match status" value="1"/>
</dbReference>
<keyword evidence="12 16" id="KW-0456">Lyase</keyword>
<gene>
    <name evidence="16" type="primary">fabZ</name>
    <name evidence="15" type="synonym">lpxC</name>
    <name evidence="17" type="ORF">COS11_04755</name>
</gene>
<dbReference type="Pfam" id="PF07977">
    <property type="entry name" value="FabA"/>
    <property type="match status" value="1"/>
</dbReference>
<dbReference type="NCBIfam" id="NF000582">
    <property type="entry name" value="PRK00006.1"/>
    <property type="match status" value="1"/>
</dbReference>
<dbReference type="UniPathway" id="UPA00359">
    <property type="reaction ID" value="UER00478"/>
</dbReference>
<organism evidence="17 18">
    <name type="scientific">bacterium (Candidatus Ratteibacteria) CG01_land_8_20_14_3_00_40_19</name>
    <dbReference type="NCBI Taxonomy" id="2014290"/>
    <lineage>
        <taxon>Bacteria</taxon>
        <taxon>Candidatus Ratteibacteria</taxon>
    </lineage>
</organism>
<evidence type="ECO:0000313" key="18">
    <source>
        <dbReference type="Proteomes" id="UP000228886"/>
    </source>
</evidence>
<dbReference type="InterPro" id="IPR004463">
    <property type="entry name" value="UDP-acyl_GlcNac_deAcase"/>
</dbReference>
<dbReference type="GO" id="GO:0046872">
    <property type="term" value="F:metal ion binding"/>
    <property type="evidence" value="ECO:0007669"/>
    <property type="project" value="UniProtKB-KW"/>
</dbReference>
<evidence type="ECO:0000256" key="3">
    <source>
        <dbReference type="ARBA" id="ARBA00004496"/>
    </source>
</evidence>
<dbReference type="InterPro" id="IPR010084">
    <property type="entry name" value="FabZ"/>
</dbReference>
<feature type="binding site" evidence="15">
    <location>
        <position position="241"/>
    </location>
    <ligand>
        <name>Zn(2+)</name>
        <dbReference type="ChEBI" id="CHEBI:29105"/>
    </ligand>
</feature>
<evidence type="ECO:0000256" key="5">
    <source>
        <dbReference type="ARBA" id="ARBA00022490"/>
    </source>
</evidence>
<dbReference type="FunFam" id="3.10.129.10:FF:000001">
    <property type="entry name" value="3-hydroxyacyl-[acyl-carrier-protein] dehydratase FabZ"/>
    <property type="match status" value="1"/>
</dbReference>
<dbReference type="InterPro" id="IPR029069">
    <property type="entry name" value="HotDog_dom_sf"/>
</dbReference>
<proteinExistence type="inferred from homology"/>
<comment type="catalytic activity">
    <reaction evidence="16">
        <text>a (3R)-hydroxyacyl-[ACP] = a (2E)-enoyl-[ACP] + H2O</text>
        <dbReference type="Rhea" id="RHEA:13097"/>
        <dbReference type="Rhea" id="RHEA-COMP:9925"/>
        <dbReference type="Rhea" id="RHEA-COMP:9945"/>
        <dbReference type="ChEBI" id="CHEBI:15377"/>
        <dbReference type="ChEBI" id="CHEBI:78784"/>
        <dbReference type="ChEBI" id="CHEBI:78827"/>
        <dbReference type="EC" id="4.2.1.59"/>
    </reaction>
</comment>
<sequence length="439" mass="49436">MEYQRTIKKEISFSGVGLHTGNKSNVLFKPAQPNTGILFRRVDLPNTLFIKADISHLLSEERRLRRTSIGQGEIEIHTVEHILSAIFGLGIDNLIVEINNNEFPGGDGSSALFVNLFNQAGYLLSTVPRNYFSVKEPLYICENENSLLAIPSRDFRISYTLDYQRSFFPPQYASYTITKEVFEKEIASARTFCLEEEIGKLQQIGLGKGSNYENTVVIGEEGIINNRLRLENEPVCHKILDLIGDLALLGLPIKGHIIAIKSGHLINVKLVKRMQEKLEREKNSGVGSPAWTEIKKSVLEKEDILAILPHRPPFLFIDKIIEWKEDERAVGLKKVEPDEFYFKGHFPGHPVMPGVLIVEAMAQVAGVLMLKKKENQGKLAYFMSIDKVKFRRAVMPGDTLKMEVDVIKLRKRVGQVHTRALVDGKVAAEADLMFALVNA</sequence>
<comment type="function">
    <text evidence="2 15">Catalyzes the hydrolysis of UDP-3-O-myristoyl-N-acetylglucosamine to form UDP-3-O-myristoylglucosamine and acetate, the committed step in lipid A biosynthesis.</text>
</comment>